<dbReference type="PROSITE" id="PS51682">
    <property type="entry name" value="SAM_OMT_I"/>
    <property type="match status" value="1"/>
</dbReference>
<dbReference type="RefSeq" id="WP_168007439.1">
    <property type="nucleotide sequence ID" value="NZ_JAATEP010000003.1"/>
</dbReference>
<evidence type="ECO:0000256" key="2">
    <source>
        <dbReference type="ARBA" id="ARBA00022679"/>
    </source>
</evidence>
<keyword evidence="2" id="KW-0808">Transferase</keyword>
<dbReference type="PANTHER" id="PTHR43167">
    <property type="entry name" value="PUTATIVE (AFU_ORTHOLOGUE AFUA_6G01830)-RELATED"/>
    <property type="match status" value="1"/>
</dbReference>
<evidence type="ECO:0000256" key="1">
    <source>
        <dbReference type="ARBA" id="ARBA00022603"/>
    </source>
</evidence>
<dbReference type="Gene3D" id="3.40.50.150">
    <property type="entry name" value="Vaccinia Virus protein VP39"/>
    <property type="match status" value="1"/>
</dbReference>
<dbReference type="EMBL" id="JAATEP010000003">
    <property type="protein sequence ID" value="NJP88901.1"/>
    <property type="molecule type" value="Genomic_DNA"/>
</dbReference>
<dbReference type="GO" id="GO:0032259">
    <property type="term" value="P:methylation"/>
    <property type="evidence" value="ECO:0007669"/>
    <property type="project" value="UniProtKB-KW"/>
</dbReference>
<sequence>MDETVRKTIEALNEAAARHDAAQQDRLDRWRVLEPDAGEFLWFLAQSVGARAVVEVGTSRGVSTLWLADAARATGGHVLSLDTDAAAQEHARRTTAEAGLAGHVEFRVADGGTALAGLPDGSVDLLFLDAERTEYPSWWPHPFRVLRQGGVLVADNALSHPEEIAPLRDLLLAEPALTVTTLNLGKGELVALRR</sequence>
<reference evidence="4 5" key="1">
    <citation type="submission" date="2020-03" db="EMBL/GenBank/DDBJ databases">
        <title>WGS of actinomycetes isolated from Thailand.</title>
        <authorList>
            <person name="Thawai C."/>
        </authorList>
    </citation>
    <scope>NUCLEOTIDE SEQUENCE [LARGE SCALE GENOMIC DNA]</scope>
    <source>
        <strain evidence="4 5">FMUSA5-5</strain>
    </source>
</reference>
<dbReference type="GO" id="GO:0008168">
    <property type="term" value="F:methyltransferase activity"/>
    <property type="evidence" value="ECO:0007669"/>
    <property type="project" value="UniProtKB-KW"/>
</dbReference>
<dbReference type="InterPro" id="IPR002935">
    <property type="entry name" value="SAM_O-MeTrfase"/>
</dbReference>
<dbReference type="CDD" id="cd02440">
    <property type="entry name" value="AdoMet_MTases"/>
    <property type="match status" value="1"/>
</dbReference>
<dbReference type="Pfam" id="PF01596">
    <property type="entry name" value="Methyltransf_3"/>
    <property type="match status" value="1"/>
</dbReference>
<gene>
    <name evidence="4" type="ORF">HCN51_05420</name>
</gene>
<evidence type="ECO:0000256" key="3">
    <source>
        <dbReference type="ARBA" id="ARBA00022691"/>
    </source>
</evidence>
<protein>
    <submittedName>
        <fullName evidence="4">Methyltransferase domain-containing protein</fullName>
    </submittedName>
</protein>
<organism evidence="4 5">
    <name type="scientific">Nonomuraea composti</name>
    <dbReference type="NCBI Taxonomy" id="2720023"/>
    <lineage>
        <taxon>Bacteria</taxon>
        <taxon>Bacillati</taxon>
        <taxon>Actinomycetota</taxon>
        <taxon>Actinomycetes</taxon>
        <taxon>Streptosporangiales</taxon>
        <taxon>Streptosporangiaceae</taxon>
        <taxon>Nonomuraea</taxon>
    </lineage>
</organism>
<dbReference type="PANTHER" id="PTHR43167:SF1">
    <property type="entry name" value="PUTATIVE (AFU_ORTHOLOGUE AFUA_6G01830)-RELATED"/>
    <property type="match status" value="1"/>
</dbReference>
<dbReference type="InterPro" id="IPR029063">
    <property type="entry name" value="SAM-dependent_MTases_sf"/>
</dbReference>
<keyword evidence="5" id="KW-1185">Reference proteome</keyword>
<comment type="caution">
    <text evidence="4">The sequence shown here is derived from an EMBL/GenBank/DDBJ whole genome shotgun (WGS) entry which is preliminary data.</text>
</comment>
<keyword evidence="3" id="KW-0949">S-adenosyl-L-methionine</keyword>
<dbReference type="SUPFAM" id="SSF53335">
    <property type="entry name" value="S-adenosyl-L-methionine-dependent methyltransferases"/>
    <property type="match status" value="1"/>
</dbReference>
<name>A0ABX1AVJ4_9ACTN</name>
<accession>A0ABX1AVJ4</accession>
<evidence type="ECO:0000313" key="5">
    <source>
        <dbReference type="Proteomes" id="UP000696294"/>
    </source>
</evidence>
<proteinExistence type="predicted"/>
<evidence type="ECO:0000313" key="4">
    <source>
        <dbReference type="EMBL" id="NJP88901.1"/>
    </source>
</evidence>
<dbReference type="Proteomes" id="UP000696294">
    <property type="component" value="Unassembled WGS sequence"/>
</dbReference>
<keyword evidence="1 4" id="KW-0489">Methyltransferase</keyword>